<evidence type="ECO:0000313" key="4">
    <source>
        <dbReference type="EMBL" id="GFF95253.1"/>
    </source>
</evidence>
<dbReference type="EMBL" id="BLKG01000109">
    <property type="protein sequence ID" value="GFF95253.1"/>
    <property type="molecule type" value="Genomic_DNA"/>
</dbReference>
<keyword evidence="5" id="KW-1185">Reference proteome</keyword>
<comment type="caution">
    <text evidence="4">The sequence shown here is derived from an EMBL/GenBank/DDBJ whole genome shotgun (WGS) entry which is preliminary data.</text>
</comment>
<sequence length="300" mass="34275">MSYTVSPPKMDRAANGNQASTSRASKIDGYDKVAAWIASDRGLSIYRRFARLNAKNLLYLQAEIVTVAEDLREIIDEDQKSEDAKAQRFSTSVWYLKNTPSLQWERFLELRRLLNEYNNTLIQQAQLLQFNSPHSQDLTTFKKWLGSKKGGNYVCSTTLEQDQWNDEKDLIALSGRYENVDILTRWLFRVAVPWFDRLIGERIKPSDLETGTVYYDDDRIIRGTRIVSTVFSSVFPASSMLVLYVLNSMAARLVVIIVYNVLFSMLVGLMTRARRVEIFAASVAFAAVQVAFITNFSSKD</sequence>
<dbReference type="Proteomes" id="UP000465266">
    <property type="component" value="Unassembled WGS sequence"/>
</dbReference>
<evidence type="ECO:0000259" key="3">
    <source>
        <dbReference type="Pfam" id="PF20237"/>
    </source>
</evidence>
<dbReference type="PANTHER" id="PTHR34502">
    <property type="entry name" value="DUF6594 DOMAIN-CONTAINING PROTEIN-RELATED"/>
    <property type="match status" value="1"/>
</dbReference>
<dbReference type="Pfam" id="PF20237">
    <property type="entry name" value="DUF6594"/>
    <property type="match status" value="1"/>
</dbReference>
<proteinExistence type="predicted"/>
<keyword evidence="2" id="KW-0812">Transmembrane</keyword>
<protein>
    <recommendedName>
        <fullName evidence="3">DUF6594 domain-containing protein</fullName>
    </recommendedName>
</protein>
<reference evidence="4 5" key="1">
    <citation type="submission" date="2020-01" db="EMBL/GenBank/DDBJ databases">
        <title>Draft genome sequence of Aspergillus udagawae IFM 53868.</title>
        <authorList>
            <person name="Takahashi H."/>
            <person name="Yaguchi T."/>
        </authorList>
    </citation>
    <scope>NUCLEOTIDE SEQUENCE [LARGE SCALE GENOMIC DNA]</scope>
    <source>
        <strain evidence="4 5">IFM 53868</strain>
    </source>
</reference>
<feature type="transmembrane region" description="Helical" evidence="2">
    <location>
        <begin position="278"/>
        <end position="297"/>
    </location>
</feature>
<keyword evidence="2" id="KW-0472">Membrane</keyword>
<feature type="domain" description="DUF6594" evidence="3">
    <location>
        <begin position="30"/>
        <end position="290"/>
    </location>
</feature>
<keyword evidence="2" id="KW-1133">Transmembrane helix</keyword>
<accession>A0ABQ1B7D2</accession>
<name>A0ABQ1B7D2_9EURO</name>
<gene>
    <name evidence="4" type="ORF">IFM53868_07929</name>
</gene>
<evidence type="ECO:0000256" key="2">
    <source>
        <dbReference type="SAM" id="Phobius"/>
    </source>
</evidence>
<dbReference type="InterPro" id="IPR046529">
    <property type="entry name" value="DUF6594"/>
</dbReference>
<organism evidence="4 5">
    <name type="scientific">Aspergillus udagawae</name>
    <dbReference type="NCBI Taxonomy" id="91492"/>
    <lineage>
        <taxon>Eukaryota</taxon>
        <taxon>Fungi</taxon>
        <taxon>Dikarya</taxon>
        <taxon>Ascomycota</taxon>
        <taxon>Pezizomycotina</taxon>
        <taxon>Eurotiomycetes</taxon>
        <taxon>Eurotiomycetidae</taxon>
        <taxon>Eurotiales</taxon>
        <taxon>Aspergillaceae</taxon>
        <taxon>Aspergillus</taxon>
        <taxon>Aspergillus subgen. Fumigati</taxon>
    </lineage>
</organism>
<feature type="transmembrane region" description="Helical" evidence="2">
    <location>
        <begin position="252"/>
        <end position="271"/>
    </location>
</feature>
<dbReference type="PANTHER" id="PTHR34502:SF5">
    <property type="entry name" value="DUF6594 DOMAIN-CONTAINING PROTEIN"/>
    <property type="match status" value="1"/>
</dbReference>
<evidence type="ECO:0000313" key="5">
    <source>
        <dbReference type="Proteomes" id="UP000465266"/>
    </source>
</evidence>
<feature type="region of interest" description="Disordered" evidence="1">
    <location>
        <begin position="1"/>
        <end position="21"/>
    </location>
</feature>
<evidence type="ECO:0000256" key="1">
    <source>
        <dbReference type="SAM" id="MobiDB-lite"/>
    </source>
</evidence>